<comment type="catalytic activity">
    <reaction evidence="3">
        <text>a primary methyl amine + O2 + H2O = an aldehyde + H2O2 + NH4(+)</text>
        <dbReference type="Rhea" id="RHEA:16153"/>
        <dbReference type="ChEBI" id="CHEBI:15377"/>
        <dbReference type="ChEBI" id="CHEBI:15379"/>
        <dbReference type="ChEBI" id="CHEBI:16240"/>
        <dbReference type="ChEBI" id="CHEBI:17478"/>
        <dbReference type="ChEBI" id="CHEBI:28938"/>
        <dbReference type="ChEBI" id="CHEBI:228804"/>
        <dbReference type="EC" id="1.4.3.21"/>
    </reaction>
</comment>
<gene>
    <name evidence="6" type="ORF">GBAR_LOCUS26581</name>
</gene>
<comment type="cofactor">
    <cofactor evidence="1">
        <name>Cu cation</name>
        <dbReference type="ChEBI" id="CHEBI:23378"/>
    </cofactor>
</comment>
<keyword evidence="7" id="KW-1185">Reference proteome</keyword>
<proteinExistence type="inferred from homology"/>
<evidence type="ECO:0000256" key="3">
    <source>
        <dbReference type="ARBA" id="ARBA00048032"/>
    </source>
</evidence>
<dbReference type="SUPFAM" id="SSF49998">
    <property type="entry name" value="Amine oxidase catalytic domain"/>
    <property type="match status" value="1"/>
</dbReference>
<keyword evidence="4" id="KW-0186">Copper</keyword>
<organism evidence="6 7">
    <name type="scientific">Geodia barretti</name>
    <name type="common">Barrett's horny sponge</name>
    <dbReference type="NCBI Taxonomy" id="519541"/>
    <lineage>
        <taxon>Eukaryota</taxon>
        <taxon>Metazoa</taxon>
        <taxon>Porifera</taxon>
        <taxon>Demospongiae</taxon>
        <taxon>Heteroscleromorpha</taxon>
        <taxon>Tetractinellida</taxon>
        <taxon>Astrophorina</taxon>
        <taxon>Geodiidae</taxon>
        <taxon>Geodia</taxon>
    </lineage>
</organism>
<dbReference type="AlphaFoldDB" id="A0AA35TIA9"/>
<evidence type="ECO:0000259" key="5">
    <source>
        <dbReference type="Pfam" id="PF01179"/>
    </source>
</evidence>
<dbReference type="EC" id="1.4.3.-" evidence="4"/>
<sequence>MKRAGFMQKHLWVTPYDRDEIAATGPYPNQHPGGAGLPEYTRNDRAIEDTDLVVWYTLGYHHVPRPEDWPISPVAYCGFSLKPVGFFDTNPVLDVPPSHHANGHCHT</sequence>
<evidence type="ECO:0000256" key="2">
    <source>
        <dbReference type="ARBA" id="ARBA00011738"/>
    </source>
</evidence>
<dbReference type="Pfam" id="PF01179">
    <property type="entry name" value="Cu_amine_oxid"/>
    <property type="match status" value="1"/>
</dbReference>
<dbReference type="Gene3D" id="2.70.98.20">
    <property type="entry name" value="Copper amine oxidase, catalytic domain"/>
    <property type="match status" value="1"/>
</dbReference>
<comment type="PTM">
    <text evidence="4">Topaquinone (TPQ) is generated by copper-dependent autoxidation of a specific tyrosyl residue.</text>
</comment>
<keyword evidence="4" id="KW-0479">Metal-binding</keyword>
<comment type="subunit">
    <text evidence="2">Homodimer.</text>
</comment>
<evidence type="ECO:0000313" key="7">
    <source>
        <dbReference type="Proteomes" id="UP001174909"/>
    </source>
</evidence>
<dbReference type="Proteomes" id="UP001174909">
    <property type="component" value="Unassembled WGS sequence"/>
</dbReference>
<name>A0AA35TIA9_GEOBA</name>
<comment type="caution">
    <text evidence="6">The sequence shown here is derived from an EMBL/GenBank/DDBJ whole genome shotgun (WGS) entry which is preliminary data.</text>
</comment>
<dbReference type="PANTHER" id="PTHR10638">
    <property type="entry name" value="COPPER AMINE OXIDASE"/>
    <property type="match status" value="1"/>
</dbReference>
<dbReference type="PANTHER" id="PTHR10638:SF86">
    <property type="entry name" value="COPPER AMINE OXIDASE 1-RELATED"/>
    <property type="match status" value="1"/>
</dbReference>
<dbReference type="InterPro" id="IPR000269">
    <property type="entry name" value="Cu_amine_oxidase"/>
</dbReference>
<accession>A0AA35TIA9</accession>
<dbReference type="GO" id="GO:0008131">
    <property type="term" value="F:primary methylamine oxidase activity"/>
    <property type="evidence" value="ECO:0007669"/>
    <property type="project" value="UniProtKB-EC"/>
</dbReference>
<dbReference type="EMBL" id="CASHTH010003705">
    <property type="protein sequence ID" value="CAI8048123.1"/>
    <property type="molecule type" value="Genomic_DNA"/>
</dbReference>
<feature type="domain" description="Copper amine oxidase catalytic" evidence="5">
    <location>
        <begin position="2"/>
        <end position="93"/>
    </location>
</feature>
<dbReference type="InterPro" id="IPR049947">
    <property type="entry name" value="Cu_Am_Ox_Cu-bd"/>
</dbReference>
<dbReference type="InterPro" id="IPR015798">
    <property type="entry name" value="Cu_amine_oxidase_C"/>
</dbReference>
<keyword evidence="4" id="KW-0560">Oxidoreductase</keyword>
<comment type="cofactor">
    <cofactor evidence="4">
        <name>Cu cation</name>
        <dbReference type="ChEBI" id="CHEBI:23378"/>
    </cofactor>
    <text evidence="4">Contains 1 topaquinone per subunit.</text>
</comment>
<evidence type="ECO:0000256" key="4">
    <source>
        <dbReference type="RuleBase" id="RU000672"/>
    </source>
</evidence>
<evidence type="ECO:0000313" key="6">
    <source>
        <dbReference type="EMBL" id="CAI8048123.1"/>
    </source>
</evidence>
<dbReference type="GO" id="GO:0009308">
    <property type="term" value="P:amine metabolic process"/>
    <property type="evidence" value="ECO:0007669"/>
    <property type="project" value="UniProtKB-UniRule"/>
</dbReference>
<keyword evidence="4" id="KW-0801">TPQ</keyword>
<comment type="similarity">
    <text evidence="4">Belongs to the copper/topaquinone oxidase family.</text>
</comment>
<protein>
    <recommendedName>
        <fullName evidence="4">Amine oxidase</fullName>
        <ecNumber evidence="4">1.4.3.-</ecNumber>
    </recommendedName>
</protein>
<reference evidence="6" key="1">
    <citation type="submission" date="2023-03" db="EMBL/GenBank/DDBJ databases">
        <authorList>
            <person name="Steffen K."/>
            <person name="Cardenas P."/>
        </authorList>
    </citation>
    <scope>NUCLEOTIDE SEQUENCE</scope>
</reference>
<dbReference type="GO" id="GO:0005507">
    <property type="term" value="F:copper ion binding"/>
    <property type="evidence" value="ECO:0007669"/>
    <property type="project" value="InterPro"/>
</dbReference>
<dbReference type="GO" id="GO:0048038">
    <property type="term" value="F:quinone binding"/>
    <property type="evidence" value="ECO:0007669"/>
    <property type="project" value="InterPro"/>
</dbReference>
<dbReference type="PROSITE" id="PS01165">
    <property type="entry name" value="COPPER_AMINE_OXID_2"/>
    <property type="match status" value="1"/>
</dbReference>
<evidence type="ECO:0000256" key="1">
    <source>
        <dbReference type="ARBA" id="ARBA00001935"/>
    </source>
</evidence>
<dbReference type="InterPro" id="IPR036460">
    <property type="entry name" value="Cu_amine_oxidase_C_sf"/>
</dbReference>